<dbReference type="InterPro" id="IPR027463">
    <property type="entry name" value="AcrB_DN_DC_subdom"/>
</dbReference>
<dbReference type="PANTHER" id="PTHR32063:SF16">
    <property type="entry name" value="CATION EFFLUX SYSTEM (ACRB_ACRD_ACRF FAMILY)"/>
    <property type="match status" value="1"/>
</dbReference>
<dbReference type="Gene3D" id="3.30.70.1320">
    <property type="entry name" value="Multidrug efflux transporter AcrB pore domain like"/>
    <property type="match status" value="1"/>
</dbReference>
<feature type="transmembrane region" description="Helical" evidence="1">
    <location>
        <begin position="20"/>
        <end position="38"/>
    </location>
</feature>
<feature type="transmembrane region" description="Helical" evidence="1">
    <location>
        <begin position="461"/>
        <end position="482"/>
    </location>
</feature>
<dbReference type="InterPro" id="IPR001036">
    <property type="entry name" value="Acrflvin-R"/>
</dbReference>
<feature type="transmembrane region" description="Helical" evidence="1">
    <location>
        <begin position="410"/>
        <end position="430"/>
    </location>
</feature>
<keyword evidence="1" id="KW-1133">Transmembrane helix</keyword>
<keyword evidence="3" id="KW-1185">Reference proteome</keyword>
<organism evidence="2 3">
    <name type="scientific">Thauera terpenica 58Eu</name>
    <dbReference type="NCBI Taxonomy" id="1348657"/>
    <lineage>
        <taxon>Bacteria</taxon>
        <taxon>Pseudomonadati</taxon>
        <taxon>Pseudomonadota</taxon>
        <taxon>Betaproteobacteria</taxon>
        <taxon>Rhodocyclales</taxon>
        <taxon>Zoogloeaceae</taxon>
        <taxon>Thauera</taxon>
    </lineage>
</organism>
<feature type="transmembrane region" description="Helical" evidence="1">
    <location>
        <begin position="488"/>
        <end position="511"/>
    </location>
</feature>
<dbReference type="EMBL" id="ATJV01000049">
    <property type="protein sequence ID" value="EPZ15861.1"/>
    <property type="molecule type" value="Genomic_DNA"/>
</dbReference>
<dbReference type="Proteomes" id="UP000015455">
    <property type="component" value="Unassembled WGS sequence"/>
</dbReference>
<dbReference type="Gene3D" id="3.30.2090.10">
    <property type="entry name" value="Multidrug efflux transporter AcrB TolC docking domain, DN and DC subdomains"/>
    <property type="match status" value="2"/>
</dbReference>
<keyword evidence="1" id="KW-0472">Membrane</keyword>
<feature type="transmembrane region" description="Helical" evidence="1">
    <location>
        <begin position="358"/>
        <end position="377"/>
    </location>
</feature>
<proteinExistence type="predicted"/>
<feature type="transmembrane region" description="Helical" evidence="1">
    <location>
        <begin position="563"/>
        <end position="586"/>
    </location>
</feature>
<dbReference type="SUPFAM" id="SSF82866">
    <property type="entry name" value="Multidrug efflux transporter AcrB transmembrane domain"/>
    <property type="match status" value="2"/>
</dbReference>
<dbReference type="PANTHER" id="PTHR32063">
    <property type="match status" value="1"/>
</dbReference>
<evidence type="ECO:0000256" key="1">
    <source>
        <dbReference type="SAM" id="Phobius"/>
    </source>
</evidence>
<protein>
    <submittedName>
        <fullName evidence="2">Multidrug transporter AcrB</fullName>
    </submittedName>
</protein>
<feature type="transmembrane region" description="Helical" evidence="1">
    <location>
        <begin position="930"/>
        <end position="948"/>
    </location>
</feature>
<feature type="transmembrane region" description="Helical" evidence="1">
    <location>
        <begin position="1023"/>
        <end position="1045"/>
    </location>
</feature>
<dbReference type="PATRIC" id="fig|1348657.5.peg.1678"/>
<dbReference type="OrthoDB" id="9042683at2"/>
<dbReference type="eggNOG" id="COG0841">
    <property type="taxonomic scope" value="Bacteria"/>
</dbReference>
<evidence type="ECO:0000313" key="2">
    <source>
        <dbReference type="EMBL" id="EPZ15861.1"/>
    </source>
</evidence>
<dbReference type="RefSeq" id="WP_021249104.1">
    <property type="nucleotide sequence ID" value="NZ_ATJV01000049.1"/>
</dbReference>
<feature type="transmembrane region" description="Helical" evidence="1">
    <location>
        <begin position="981"/>
        <end position="1002"/>
    </location>
</feature>
<dbReference type="Gene3D" id="3.30.70.1440">
    <property type="entry name" value="Multidrug efflux transporter AcrB pore domain"/>
    <property type="match status" value="1"/>
</dbReference>
<dbReference type="Pfam" id="PF00873">
    <property type="entry name" value="ACR_tran"/>
    <property type="match status" value="2"/>
</dbReference>
<feature type="transmembrane region" description="Helical" evidence="1">
    <location>
        <begin position="384"/>
        <end position="404"/>
    </location>
</feature>
<gene>
    <name evidence="2" type="ORF">M622_13975</name>
</gene>
<sequence>MEPRLGISGRIAAGFQRNAITPLLAIVLLLAGIFATLITPKEEEPQIDVTMANVLVAFPGASARDVEALVARPAEQVLSRIAGVEHVYTVSRPGMAVITVQFEVGVPNQTALVRLYDTVHSHADWLSPELGVGTPLIKPKGIDDVPIVSFTFWTADPERAGFSLQQVARATETELKRIPGTRDVTTIGGPGHVIRVNMDTERMNAHGITAQDLRAALQLANASQPAGSLVSGNREVLVQTGTYLESAEDVRSLVVGVQDARPVFLRDVAEVSDGPDQPTQYVWFGTGVAADQDGMEEHGLFPAVTLALSKKPGANAADVARAAMQRLDTLHGSIIPEGVEVTVTRDYGKTANDKANQLIGKLAFATAAVVALVFFALGLREAIIVGIAVALTLAATLFASWAWGFTLNRVSLFALIFSIGILVDDAIVVVENIHRWHTLKPGTPLWKLIPKAVDEVGSPTILATFTVIAALLPMAFVTGLMGPYMSPIPINASMGMFISLVVAFVVTPWLAQKMLSSTGAHEAAPSGGAPAASADKMTRRLDTLFRHIMTPMFDAQRGARNRLLLWLGVLALIVASLALPMVQLVVMKMLPFDNKSEFQVVLDMPVGTPVEDTARVLNEIGAVLATVPEVTDWQSYAGTAAPINFNGLVRQYYLRSAPEQGDIQVNLVDKGARDRRSHEIATSVRDVVAEIARRNGGNAKVVEVPPGPPVLSPIVAEIYGPDYAGQTAVAKRVRAAFESSADIVGVDDTVDEDAPKLLLRVDQSKAARMGVAQADIVEVVRLGLAGENVTPVHGGDNKYEVPVRIQLPAARQSELDNLLTMSVRARDGRLIAVSELVQVAEVKREQILYRKDLLPVVYVTGDMGGELDSPLYGMFEIRSKTQDMVLDGAPGLRGTLGEWFINQPDDPYAGYQLKWDGEWQITYETFRDMGAAYAVGLVLIYLLVVAQFRSYLVPLIIMAPIPLTIVGVMPGHALFGAQFTATSMIGMIALAGIIVRNSILLVDFVNQQVREGLPFAEALIRAAAVRAKPIGLTALAAMIGAAFILDDPIFNGLAISLIFGIFVSTVLTLVVIPVLYFVAMRARIAQLQTSEE</sequence>
<dbReference type="SUPFAM" id="SSF82693">
    <property type="entry name" value="Multidrug efflux transporter AcrB pore domain, PN1, PN2, PC1 and PC2 subdomains"/>
    <property type="match status" value="3"/>
</dbReference>
<evidence type="ECO:0000313" key="3">
    <source>
        <dbReference type="Proteomes" id="UP000015455"/>
    </source>
</evidence>
<feature type="transmembrane region" description="Helical" evidence="1">
    <location>
        <begin position="955"/>
        <end position="975"/>
    </location>
</feature>
<name>S9ZMM1_9RHOO</name>
<feature type="transmembrane region" description="Helical" evidence="1">
    <location>
        <begin position="1057"/>
        <end position="1079"/>
    </location>
</feature>
<dbReference type="PRINTS" id="PR00702">
    <property type="entry name" value="ACRIFLAVINRP"/>
</dbReference>
<dbReference type="GO" id="GO:0042910">
    <property type="term" value="F:xenobiotic transmembrane transporter activity"/>
    <property type="evidence" value="ECO:0007669"/>
    <property type="project" value="TreeGrafter"/>
</dbReference>
<keyword evidence="1" id="KW-0812">Transmembrane</keyword>
<dbReference type="SUPFAM" id="SSF82714">
    <property type="entry name" value="Multidrug efflux transporter AcrB TolC docking domain, DN and DC subdomains"/>
    <property type="match status" value="2"/>
</dbReference>
<dbReference type="GO" id="GO:0005886">
    <property type="term" value="C:plasma membrane"/>
    <property type="evidence" value="ECO:0007669"/>
    <property type="project" value="TreeGrafter"/>
</dbReference>
<reference evidence="2 3" key="1">
    <citation type="submission" date="2013-06" db="EMBL/GenBank/DDBJ databases">
        <title>Draft genome sequence of Thauera terpenica.</title>
        <authorList>
            <person name="Liu B."/>
            <person name="Frostegard A.H."/>
            <person name="Shapleigh J.P."/>
        </authorList>
    </citation>
    <scope>NUCLEOTIDE SEQUENCE [LARGE SCALE GENOMIC DNA]</scope>
    <source>
        <strain evidence="2 3">58Eu</strain>
    </source>
</reference>
<comment type="caution">
    <text evidence="2">The sequence shown here is derived from an EMBL/GenBank/DDBJ whole genome shotgun (WGS) entry which is preliminary data.</text>
</comment>
<accession>S9ZMM1</accession>
<dbReference type="AlphaFoldDB" id="S9ZMM1"/>
<dbReference type="Gene3D" id="1.20.1640.10">
    <property type="entry name" value="Multidrug efflux transporter AcrB transmembrane domain"/>
    <property type="match status" value="2"/>
</dbReference>
<dbReference type="Gene3D" id="3.30.70.1430">
    <property type="entry name" value="Multidrug efflux transporter AcrB pore domain"/>
    <property type="match status" value="2"/>
</dbReference>
<dbReference type="STRING" id="1348657.M622_13975"/>